<evidence type="ECO:0000259" key="2">
    <source>
        <dbReference type="Pfam" id="PF26215"/>
    </source>
</evidence>
<evidence type="ECO:0000256" key="1">
    <source>
        <dbReference type="SAM" id="MobiDB-lite"/>
    </source>
</evidence>
<dbReference type="Proteomes" id="UP000075809">
    <property type="component" value="Unassembled WGS sequence"/>
</dbReference>
<dbReference type="AlphaFoldDB" id="A0A151WSH3"/>
<feature type="compositionally biased region" description="Basic and acidic residues" evidence="1">
    <location>
        <begin position="148"/>
        <end position="160"/>
    </location>
</feature>
<dbReference type="InterPro" id="IPR058912">
    <property type="entry name" value="HTH_animal"/>
</dbReference>
<feature type="domain" description="Helix-turn-helix" evidence="2">
    <location>
        <begin position="41"/>
        <end position="90"/>
    </location>
</feature>
<gene>
    <name evidence="3" type="ORF">ALC60_10143</name>
</gene>
<keyword evidence="4" id="KW-1185">Reference proteome</keyword>
<proteinExistence type="predicted"/>
<name>A0A151WSH3_9HYME</name>
<dbReference type="Pfam" id="PF26215">
    <property type="entry name" value="HTH_animal"/>
    <property type="match status" value="1"/>
</dbReference>
<reference evidence="3 4" key="1">
    <citation type="submission" date="2015-09" db="EMBL/GenBank/DDBJ databases">
        <title>Trachymyrmex zeteki WGS genome.</title>
        <authorList>
            <person name="Nygaard S."/>
            <person name="Hu H."/>
            <person name="Boomsma J."/>
            <person name="Zhang G."/>
        </authorList>
    </citation>
    <scope>NUCLEOTIDE SEQUENCE [LARGE SCALE GENOMIC DNA]</scope>
    <source>
        <strain evidence="3">Tzet28-1</strain>
        <tissue evidence="3">Whole body</tissue>
    </source>
</reference>
<sequence>MQFTMEVGTDGKLSFLDTTLIMKEQMLVFDVHRKATFSGKFLNFNSHHPLHKRRIIYGSVDKIIRLCYPRFQQNNFINANNIFLSNDYPHIDKKLKCISTCSQDYPVLEPFCPFHSRPRPVAVSRVHRPPEEAFHSCLGARNTLVAAPREKEKATKEGPAARRSAGSSLPGAAFSDDDDGR</sequence>
<evidence type="ECO:0000313" key="3">
    <source>
        <dbReference type="EMBL" id="KYQ50747.1"/>
    </source>
</evidence>
<accession>A0A151WSH3</accession>
<feature type="region of interest" description="Disordered" evidence="1">
    <location>
        <begin position="145"/>
        <end position="181"/>
    </location>
</feature>
<protein>
    <recommendedName>
        <fullName evidence="2">Helix-turn-helix domain-containing protein</fullName>
    </recommendedName>
</protein>
<organism evidence="3 4">
    <name type="scientific">Mycetomoellerius zeteki</name>
    <dbReference type="NCBI Taxonomy" id="64791"/>
    <lineage>
        <taxon>Eukaryota</taxon>
        <taxon>Metazoa</taxon>
        <taxon>Ecdysozoa</taxon>
        <taxon>Arthropoda</taxon>
        <taxon>Hexapoda</taxon>
        <taxon>Insecta</taxon>
        <taxon>Pterygota</taxon>
        <taxon>Neoptera</taxon>
        <taxon>Endopterygota</taxon>
        <taxon>Hymenoptera</taxon>
        <taxon>Apocrita</taxon>
        <taxon>Aculeata</taxon>
        <taxon>Formicoidea</taxon>
        <taxon>Formicidae</taxon>
        <taxon>Myrmicinae</taxon>
        <taxon>Mycetomoellerius</taxon>
    </lineage>
</organism>
<evidence type="ECO:0000313" key="4">
    <source>
        <dbReference type="Proteomes" id="UP000075809"/>
    </source>
</evidence>
<dbReference type="EMBL" id="KQ982776">
    <property type="protein sequence ID" value="KYQ50747.1"/>
    <property type="molecule type" value="Genomic_DNA"/>
</dbReference>